<dbReference type="Proteomes" id="UP000087171">
    <property type="component" value="Chromosome Ca7"/>
</dbReference>
<dbReference type="InterPro" id="IPR036770">
    <property type="entry name" value="Ankyrin_rpt-contain_sf"/>
</dbReference>
<dbReference type="SMART" id="SM00248">
    <property type="entry name" value="ANK"/>
    <property type="match status" value="5"/>
</dbReference>
<dbReference type="PANTHER" id="PTHR24128:SF87">
    <property type="entry name" value="ANKYRIN REPEAT FAMILY PROTEIN"/>
    <property type="match status" value="1"/>
</dbReference>
<gene>
    <name evidence="4 5" type="primary">LOC101497562</name>
</gene>
<dbReference type="PROSITE" id="PS50088">
    <property type="entry name" value="ANK_REPEAT"/>
    <property type="match status" value="1"/>
</dbReference>
<evidence type="ECO:0000256" key="1">
    <source>
        <dbReference type="ARBA" id="ARBA00004413"/>
    </source>
</evidence>
<evidence type="ECO:0000313" key="4">
    <source>
        <dbReference type="RefSeq" id="XP_027192764.1"/>
    </source>
</evidence>
<dbReference type="PROSITE" id="PS50297">
    <property type="entry name" value="ANK_REP_REGION"/>
    <property type="match status" value="1"/>
</dbReference>
<feature type="repeat" description="ANK" evidence="2">
    <location>
        <begin position="109"/>
        <end position="130"/>
    </location>
</feature>
<evidence type="ECO:0000313" key="5">
    <source>
        <dbReference type="RefSeq" id="XP_027192765.1"/>
    </source>
</evidence>
<dbReference type="PANTHER" id="PTHR24128">
    <property type="entry name" value="HOMEOBOX PROTEIN WARIAI"/>
    <property type="match status" value="1"/>
</dbReference>
<evidence type="ECO:0000256" key="2">
    <source>
        <dbReference type="PROSITE-ProRule" id="PRU00023"/>
    </source>
</evidence>
<keyword evidence="2" id="KW-0040">ANK repeat</keyword>
<dbReference type="OrthoDB" id="674805at2759"/>
<proteinExistence type="predicted"/>
<dbReference type="GO" id="GO:0005886">
    <property type="term" value="C:plasma membrane"/>
    <property type="evidence" value="ECO:0007669"/>
    <property type="project" value="UniProtKB-SubCell"/>
</dbReference>
<organism evidence="3 4">
    <name type="scientific">Cicer arietinum</name>
    <name type="common">Chickpea</name>
    <name type="synonym">Garbanzo</name>
    <dbReference type="NCBI Taxonomy" id="3827"/>
    <lineage>
        <taxon>Eukaryota</taxon>
        <taxon>Viridiplantae</taxon>
        <taxon>Streptophyta</taxon>
        <taxon>Embryophyta</taxon>
        <taxon>Tracheophyta</taxon>
        <taxon>Spermatophyta</taxon>
        <taxon>Magnoliopsida</taxon>
        <taxon>eudicotyledons</taxon>
        <taxon>Gunneridae</taxon>
        <taxon>Pentapetalae</taxon>
        <taxon>rosids</taxon>
        <taxon>fabids</taxon>
        <taxon>Fabales</taxon>
        <taxon>Fabaceae</taxon>
        <taxon>Papilionoideae</taxon>
        <taxon>50 kb inversion clade</taxon>
        <taxon>NPAAA clade</taxon>
        <taxon>Hologalegina</taxon>
        <taxon>IRL clade</taxon>
        <taxon>Cicereae</taxon>
        <taxon>Cicer</taxon>
    </lineage>
</organism>
<reference evidence="3" key="1">
    <citation type="journal article" date="2013" name="Nat. Biotechnol.">
        <title>Draft genome sequence of chickpea (Cicer arietinum) provides a resource for trait improvement.</title>
        <authorList>
            <person name="Varshney R.K."/>
            <person name="Song C."/>
            <person name="Saxena R.K."/>
            <person name="Azam S."/>
            <person name="Yu S."/>
            <person name="Sharpe A.G."/>
            <person name="Cannon S."/>
            <person name="Baek J."/>
            <person name="Rosen B.D."/>
            <person name="Tar'an B."/>
            <person name="Millan T."/>
            <person name="Zhang X."/>
            <person name="Ramsay L.D."/>
            <person name="Iwata A."/>
            <person name="Wang Y."/>
            <person name="Nelson W."/>
            <person name="Farmer A.D."/>
            <person name="Gaur P.M."/>
            <person name="Soderlund C."/>
            <person name="Penmetsa R.V."/>
            <person name="Xu C."/>
            <person name="Bharti A.K."/>
            <person name="He W."/>
            <person name="Winter P."/>
            <person name="Zhao S."/>
            <person name="Hane J.K."/>
            <person name="Carrasquilla-Garcia N."/>
            <person name="Condie J.A."/>
            <person name="Upadhyaya H.D."/>
            <person name="Luo M.C."/>
            <person name="Thudi M."/>
            <person name="Gowda C.L."/>
            <person name="Singh N.P."/>
            <person name="Lichtenzveig J."/>
            <person name="Gali K.K."/>
            <person name="Rubio J."/>
            <person name="Nadarajan N."/>
            <person name="Dolezel J."/>
            <person name="Bansal K.C."/>
            <person name="Xu X."/>
            <person name="Edwards D."/>
            <person name="Zhang G."/>
            <person name="Kahl G."/>
            <person name="Gil J."/>
            <person name="Singh K.B."/>
            <person name="Datta S.K."/>
            <person name="Jackson S.A."/>
            <person name="Wang J."/>
            <person name="Cook D.R."/>
        </authorList>
    </citation>
    <scope>NUCLEOTIDE SEQUENCE [LARGE SCALE GENOMIC DNA]</scope>
    <source>
        <strain evidence="3">cv. CDC Frontier</strain>
    </source>
</reference>
<sequence>MKSNNVEQQQNEATEEGNIDLLYKIIKDDQSILESIDSKQFVETPLHIAAAMGRIQFANEIMRLKPSFARKLNEQGFSPIHLAMLNSRKWMVFNFVDMKKQLVTDQGREGLTPLHLASEIGDIEFLAKFIYACPESIECLTARNETALHIAIKNQQFEALQFLVGWLVRNEERGVTELENKILNQKDVDGNTILHISAQSSDPRTVRLLVKDWDKFEGKELRQQNNIRHGNQ</sequence>
<dbReference type="InterPro" id="IPR002110">
    <property type="entry name" value="Ankyrin_rpt"/>
</dbReference>
<comment type="subcellular location">
    <subcellularLocation>
        <location evidence="1">Cell membrane</location>
        <topology evidence="1">Peripheral membrane protein</topology>
        <orientation evidence="1">Cytoplasmic side</orientation>
    </subcellularLocation>
</comment>
<keyword evidence="3" id="KW-1185">Reference proteome</keyword>
<dbReference type="Pfam" id="PF12796">
    <property type="entry name" value="Ank_2"/>
    <property type="match status" value="1"/>
</dbReference>
<name>A0A3Q7XGS4_CICAR</name>
<dbReference type="GeneID" id="101497562"/>
<evidence type="ECO:0000313" key="3">
    <source>
        <dbReference type="Proteomes" id="UP000087171"/>
    </source>
</evidence>
<accession>A0A3Q7XGS4</accession>
<dbReference type="RefSeq" id="XP_027192765.1">
    <property type="nucleotide sequence ID" value="XM_027336964.1"/>
</dbReference>
<dbReference type="Gene3D" id="1.25.40.20">
    <property type="entry name" value="Ankyrin repeat-containing domain"/>
    <property type="match status" value="2"/>
</dbReference>
<reference evidence="4 5" key="2">
    <citation type="submission" date="2025-04" db="UniProtKB">
        <authorList>
            <consortium name="RefSeq"/>
        </authorList>
    </citation>
    <scope>IDENTIFICATION</scope>
    <source>
        <tissue evidence="4 5">Etiolated seedlings</tissue>
    </source>
</reference>
<dbReference type="RefSeq" id="XP_027192764.1">
    <property type="nucleotide sequence ID" value="XM_027336963.1"/>
</dbReference>
<dbReference type="PaxDb" id="3827-XP_004508711.1"/>
<dbReference type="Pfam" id="PF00023">
    <property type="entry name" value="Ank"/>
    <property type="match status" value="1"/>
</dbReference>
<dbReference type="AlphaFoldDB" id="A0A3Q7XGS4"/>
<protein>
    <submittedName>
        <fullName evidence="4 5">Ankyrin repeat-containing protein BDA1-like isoform X1</fullName>
    </submittedName>
</protein>
<dbReference type="SUPFAM" id="SSF48403">
    <property type="entry name" value="Ankyrin repeat"/>
    <property type="match status" value="1"/>
</dbReference>